<comment type="caution">
    <text evidence="2">The sequence shown here is derived from an EMBL/GenBank/DDBJ whole genome shotgun (WGS) entry which is preliminary data.</text>
</comment>
<proteinExistence type="predicted"/>
<feature type="compositionally biased region" description="Polar residues" evidence="1">
    <location>
        <begin position="139"/>
        <end position="153"/>
    </location>
</feature>
<evidence type="ECO:0000256" key="1">
    <source>
        <dbReference type="SAM" id="MobiDB-lite"/>
    </source>
</evidence>
<dbReference type="AlphaFoldDB" id="A0A2S4PNR1"/>
<evidence type="ECO:0000313" key="2">
    <source>
        <dbReference type="EMBL" id="POS83666.1"/>
    </source>
</evidence>
<name>A0A2S4PNR1_9PEZI</name>
<accession>A0A2S4PNR1</accession>
<keyword evidence="3" id="KW-1185">Reference proteome</keyword>
<dbReference type="EMBL" id="PEDP01001432">
    <property type="protein sequence ID" value="POS83666.1"/>
    <property type="molecule type" value="Genomic_DNA"/>
</dbReference>
<organism evidence="2 3">
    <name type="scientific">Erysiphe pulchra</name>
    <dbReference type="NCBI Taxonomy" id="225359"/>
    <lineage>
        <taxon>Eukaryota</taxon>
        <taxon>Fungi</taxon>
        <taxon>Dikarya</taxon>
        <taxon>Ascomycota</taxon>
        <taxon>Pezizomycotina</taxon>
        <taxon>Leotiomycetes</taxon>
        <taxon>Erysiphales</taxon>
        <taxon>Erysiphaceae</taxon>
        <taxon>Erysiphe</taxon>
    </lineage>
</organism>
<gene>
    <name evidence="2" type="ORF">EPUL_002720</name>
</gene>
<reference evidence="2 3" key="1">
    <citation type="submission" date="2017-10" db="EMBL/GenBank/DDBJ databases">
        <title>Development of genomic resources for the powdery mildew, Erysiphe pulchra.</title>
        <authorList>
            <person name="Wadl P.A."/>
            <person name="Mack B.M."/>
            <person name="Moore G."/>
            <person name="Beltz S.B."/>
        </authorList>
    </citation>
    <scope>NUCLEOTIDE SEQUENCE [LARGE SCALE GENOMIC DNA]</scope>
    <source>
        <strain evidence="2">Cflorida</strain>
    </source>
</reference>
<dbReference type="Proteomes" id="UP000237438">
    <property type="component" value="Unassembled WGS sequence"/>
</dbReference>
<feature type="region of interest" description="Disordered" evidence="1">
    <location>
        <begin position="139"/>
        <end position="170"/>
    </location>
</feature>
<evidence type="ECO:0000313" key="3">
    <source>
        <dbReference type="Proteomes" id="UP000237438"/>
    </source>
</evidence>
<dbReference type="OrthoDB" id="3598240at2759"/>
<sequence length="170" mass="18780">MKMKNRLEERFESPKEKSDKVINEILSQLKNLSTTLTALSAKVDAPKNLFSTQDARIFSGKFNPLLLTAGSSNTGKAARSEPALKSVKFEPPMVEQLSLSSQAASISSSGSPNFYPSLRSKIKAPPAMYSSQESVAEISNINLQEDNHGNINQYRAHKKPRTHTTDQEKK</sequence>
<protein>
    <submittedName>
        <fullName evidence="2">Uncharacterized protein</fullName>
    </submittedName>
</protein>